<dbReference type="AlphaFoldDB" id="A0A154PPZ2"/>
<evidence type="ECO:0000256" key="2">
    <source>
        <dbReference type="ARBA" id="ARBA00022679"/>
    </source>
</evidence>
<evidence type="ECO:0000259" key="18">
    <source>
        <dbReference type="PROSITE" id="PS51186"/>
    </source>
</evidence>
<keyword evidence="7" id="KW-0156">Chromatin regulator</keyword>
<evidence type="ECO:0000256" key="11">
    <source>
        <dbReference type="ARBA" id="ARBA00026111"/>
    </source>
</evidence>
<feature type="region of interest" description="Disordered" evidence="16">
    <location>
        <begin position="396"/>
        <end position="465"/>
    </location>
</feature>
<dbReference type="SUPFAM" id="SSF55729">
    <property type="entry name" value="Acyl-CoA N-acyltransferases (Nat)"/>
    <property type="match status" value="1"/>
</dbReference>
<dbReference type="CDD" id="cd04301">
    <property type="entry name" value="NAT_SF"/>
    <property type="match status" value="1"/>
</dbReference>
<dbReference type="PANTHER" id="PTHR14744">
    <property type="entry name" value="N-ALPHA-ACETYLTRANSFERASE 60"/>
    <property type="match status" value="1"/>
</dbReference>
<feature type="domain" description="THAP-type" evidence="17">
    <location>
        <begin position="1"/>
        <end position="82"/>
    </location>
</feature>
<dbReference type="GO" id="GO:0120518">
    <property type="term" value="F:protein N-terminal-methionine acetyltransferase activity"/>
    <property type="evidence" value="ECO:0007669"/>
    <property type="project" value="UniProtKB-EC"/>
</dbReference>
<name>A0A154PPZ2_DUFNO</name>
<evidence type="ECO:0000313" key="19">
    <source>
        <dbReference type="EMBL" id="KZC13959.1"/>
    </source>
</evidence>
<dbReference type="EMBL" id="KQ435027">
    <property type="protein sequence ID" value="KZC13959.1"/>
    <property type="molecule type" value="Genomic_DNA"/>
</dbReference>
<evidence type="ECO:0000256" key="7">
    <source>
        <dbReference type="ARBA" id="ARBA00022853"/>
    </source>
</evidence>
<dbReference type="SMART" id="SM00980">
    <property type="entry name" value="THAP"/>
    <property type="match status" value="2"/>
</dbReference>
<dbReference type="GO" id="GO:0004402">
    <property type="term" value="F:histone acetyltransferase activity"/>
    <property type="evidence" value="ECO:0007669"/>
    <property type="project" value="TreeGrafter"/>
</dbReference>
<keyword evidence="9" id="KW-0012">Acyltransferase</keyword>
<evidence type="ECO:0000259" key="17">
    <source>
        <dbReference type="PROSITE" id="PS50950"/>
    </source>
</evidence>
<dbReference type="Pfam" id="PF00583">
    <property type="entry name" value="Acetyltransf_1"/>
    <property type="match status" value="1"/>
</dbReference>
<dbReference type="EC" id="2.3.1.259" evidence="11"/>
<keyword evidence="4 15" id="KW-0863">Zinc-finger</keyword>
<keyword evidence="5" id="KW-0159">Chromosome partition</keyword>
<evidence type="ECO:0000256" key="14">
    <source>
        <dbReference type="ARBA" id="ARBA00048848"/>
    </source>
</evidence>
<dbReference type="Gene3D" id="3.40.630.30">
    <property type="match status" value="1"/>
</dbReference>
<evidence type="ECO:0000256" key="1">
    <source>
        <dbReference type="ARBA" id="ARBA00013184"/>
    </source>
</evidence>
<dbReference type="STRING" id="178035.A0A154PPZ2"/>
<dbReference type="GO" id="GO:0008270">
    <property type="term" value="F:zinc ion binding"/>
    <property type="evidence" value="ECO:0007669"/>
    <property type="project" value="UniProtKB-KW"/>
</dbReference>
<sequence>MVRCCVPDCRSAKSRVKTYVLSKEKERRIKWCLAICRLDLIDVHPSRRHDYRVCELHFTPESLYANHHNKTDLKYDSVPTLSLPGLQGKWMDTDEMVQPEDGTSLTAESQFEELDIKQSFDEDACRLQASGTPVSCFNTSGHDTSVLPSAEDTADFLIFFDQLFDSLNSSSTVSIVGKELRAAVTGRCKHEEFWTDALKILDSIQFITRRELTTPPSRPIGASSHHISHEALKFTKENATACGLGAALGQWQSSTRAHLRALRTLSQAFPPSPSGRRVDWTCWSIVPAYYGHAFVFGILRLSFVNMSTQRKINTTRRKDVCAYKDCNNSRQLGHVLYAFPKIESPLCEEWISKTGNHSLKYHSSSYIRRMGVCGEHLSPEMFKTNPTLNINRRKMLRKNSVPEPSKNILGIEEANKRQKVTRREEEYNENRMESFSEIANNENNNNSKQTKEKEGEEEEPNNPDYPYSWYEDITSSSRFYALAAVYGGVIIGLIVAEIKPYAKLNTEDRGILCSSLGKDCLVGYILSLGVRRAYRRNGIASLLLEQLLAHVTAPERSSVKAVFLHVLSSNSPAILFYQRCHFRLHSFLPYYYSIRGKCKDGFTYVLYVNGGHAPWGIWDWLRHIASAMASLGPCRVPRWIWQRLLWATTILSYQR</sequence>
<comment type="catalytic activity">
    <reaction evidence="14">
        <text>N-terminal L-methionyl-[transmembrane protein] + acetyl-CoA = N-terminal N(alpha)-acetyl-L-methionyl-[transmembrane protein] + CoA + H(+)</text>
        <dbReference type="Rhea" id="RHEA:50604"/>
        <dbReference type="Rhea" id="RHEA-COMP:12745"/>
        <dbReference type="Rhea" id="RHEA-COMP:12746"/>
        <dbReference type="ChEBI" id="CHEBI:15378"/>
        <dbReference type="ChEBI" id="CHEBI:57287"/>
        <dbReference type="ChEBI" id="CHEBI:57288"/>
        <dbReference type="ChEBI" id="CHEBI:64731"/>
        <dbReference type="ChEBI" id="CHEBI:133414"/>
        <dbReference type="EC" id="2.3.1.259"/>
    </reaction>
</comment>
<dbReference type="PROSITE" id="PS51186">
    <property type="entry name" value="GNAT"/>
    <property type="match status" value="1"/>
</dbReference>
<dbReference type="GO" id="GO:0000139">
    <property type="term" value="C:Golgi membrane"/>
    <property type="evidence" value="ECO:0007669"/>
    <property type="project" value="TreeGrafter"/>
</dbReference>
<dbReference type="EC" id="2.3.1.48" evidence="1"/>
<keyword evidence="20" id="KW-1185">Reference proteome</keyword>
<keyword evidence="6" id="KW-0862">Zinc</keyword>
<protein>
    <recommendedName>
        <fullName evidence="12">N-alpha-acetyltransferase 60</fullName>
        <ecNumber evidence="11">2.3.1.259</ecNumber>
        <ecNumber evidence="1">2.3.1.48</ecNumber>
    </recommendedName>
</protein>
<dbReference type="Pfam" id="PF05485">
    <property type="entry name" value="THAP"/>
    <property type="match status" value="2"/>
</dbReference>
<dbReference type="OrthoDB" id="47017at2759"/>
<evidence type="ECO:0000256" key="15">
    <source>
        <dbReference type="PROSITE-ProRule" id="PRU00309"/>
    </source>
</evidence>
<evidence type="ECO:0000256" key="5">
    <source>
        <dbReference type="ARBA" id="ARBA00022829"/>
    </source>
</evidence>
<comment type="similarity">
    <text evidence="10">Belongs to the acetyltransferase family. NAA60 subfamily.</text>
</comment>
<dbReference type="InterPro" id="IPR045141">
    <property type="entry name" value="NAA60-like"/>
</dbReference>
<feature type="compositionally biased region" description="Basic and acidic residues" evidence="16">
    <location>
        <begin position="413"/>
        <end position="434"/>
    </location>
</feature>
<keyword evidence="3" id="KW-0479">Metal-binding</keyword>
<dbReference type="SUPFAM" id="SSF57716">
    <property type="entry name" value="Glucocorticoid receptor-like (DNA-binding domain)"/>
    <property type="match status" value="2"/>
</dbReference>
<dbReference type="InterPro" id="IPR000182">
    <property type="entry name" value="GNAT_dom"/>
</dbReference>
<dbReference type="GO" id="GO:0007059">
    <property type="term" value="P:chromosome segregation"/>
    <property type="evidence" value="ECO:0007669"/>
    <property type="project" value="UniProtKB-KW"/>
</dbReference>
<evidence type="ECO:0000256" key="8">
    <source>
        <dbReference type="ARBA" id="ARBA00023125"/>
    </source>
</evidence>
<feature type="domain" description="THAP-type" evidence="17">
    <location>
        <begin position="317"/>
        <end position="405"/>
    </location>
</feature>
<reference evidence="19 20" key="1">
    <citation type="submission" date="2015-07" db="EMBL/GenBank/DDBJ databases">
        <title>The genome of Dufourea novaeangliae.</title>
        <authorList>
            <person name="Pan H."/>
            <person name="Kapheim K."/>
        </authorList>
    </citation>
    <scope>NUCLEOTIDE SEQUENCE [LARGE SCALE GENOMIC DNA]</scope>
    <source>
        <strain evidence="19">0120121106</strain>
        <tissue evidence="19">Whole body</tissue>
    </source>
</reference>
<dbReference type="PROSITE" id="PS50950">
    <property type="entry name" value="ZF_THAP"/>
    <property type="match status" value="2"/>
</dbReference>
<evidence type="ECO:0000256" key="13">
    <source>
        <dbReference type="ARBA" id="ARBA00048017"/>
    </source>
</evidence>
<dbReference type="GO" id="GO:0003677">
    <property type="term" value="F:DNA binding"/>
    <property type="evidence" value="ECO:0007669"/>
    <property type="project" value="UniProtKB-UniRule"/>
</dbReference>
<organism evidence="19 20">
    <name type="scientific">Dufourea novaeangliae</name>
    <name type="common">Sweat bee</name>
    <dbReference type="NCBI Taxonomy" id="178035"/>
    <lineage>
        <taxon>Eukaryota</taxon>
        <taxon>Metazoa</taxon>
        <taxon>Ecdysozoa</taxon>
        <taxon>Arthropoda</taxon>
        <taxon>Hexapoda</taxon>
        <taxon>Insecta</taxon>
        <taxon>Pterygota</taxon>
        <taxon>Neoptera</taxon>
        <taxon>Endopterygota</taxon>
        <taxon>Hymenoptera</taxon>
        <taxon>Apocrita</taxon>
        <taxon>Aculeata</taxon>
        <taxon>Apoidea</taxon>
        <taxon>Anthophila</taxon>
        <taxon>Halictidae</taxon>
        <taxon>Rophitinae</taxon>
        <taxon>Dufourea</taxon>
    </lineage>
</organism>
<evidence type="ECO:0000256" key="9">
    <source>
        <dbReference type="ARBA" id="ARBA00023315"/>
    </source>
</evidence>
<feature type="domain" description="N-acetyltransferase" evidence="18">
    <location>
        <begin position="436"/>
        <end position="609"/>
    </location>
</feature>
<dbReference type="PANTHER" id="PTHR14744:SF15">
    <property type="entry name" value="N-ALPHA-ACETYLTRANSFERASE 60"/>
    <property type="match status" value="1"/>
</dbReference>
<evidence type="ECO:0000313" key="20">
    <source>
        <dbReference type="Proteomes" id="UP000076502"/>
    </source>
</evidence>
<evidence type="ECO:0000256" key="6">
    <source>
        <dbReference type="ARBA" id="ARBA00022833"/>
    </source>
</evidence>
<comment type="catalytic activity">
    <reaction evidence="13">
        <text>L-lysyl-[protein] + acetyl-CoA = N(6)-acetyl-L-lysyl-[protein] + CoA + H(+)</text>
        <dbReference type="Rhea" id="RHEA:45948"/>
        <dbReference type="Rhea" id="RHEA-COMP:9752"/>
        <dbReference type="Rhea" id="RHEA-COMP:10731"/>
        <dbReference type="ChEBI" id="CHEBI:15378"/>
        <dbReference type="ChEBI" id="CHEBI:29969"/>
        <dbReference type="ChEBI" id="CHEBI:57287"/>
        <dbReference type="ChEBI" id="CHEBI:57288"/>
        <dbReference type="ChEBI" id="CHEBI:61930"/>
        <dbReference type="EC" id="2.3.1.48"/>
    </reaction>
</comment>
<proteinExistence type="inferred from homology"/>
<gene>
    <name evidence="19" type="ORF">WN55_06193</name>
</gene>
<dbReference type="InterPro" id="IPR006612">
    <property type="entry name" value="THAP_Znf"/>
</dbReference>
<evidence type="ECO:0000256" key="16">
    <source>
        <dbReference type="SAM" id="MobiDB-lite"/>
    </source>
</evidence>
<evidence type="ECO:0000256" key="3">
    <source>
        <dbReference type="ARBA" id="ARBA00022723"/>
    </source>
</evidence>
<evidence type="ECO:0000256" key="4">
    <source>
        <dbReference type="ARBA" id="ARBA00022771"/>
    </source>
</evidence>
<dbReference type="Proteomes" id="UP000076502">
    <property type="component" value="Unassembled WGS sequence"/>
</dbReference>
<evidence type="ECO:0000256" key="12">
    <source>
        <dbReference type="ARBA" id="ARBA00026144"/>
    </source>
</evidence>
<dbReference type="InterPro" id="IPR016181">
    <property type="entry name" value="Acyl_CoA_acyltransferase"/>
</dbReference>
<evidence type="ECO:0000256" key="10">
    <source>
        <dbReference type="ARBA" id="ARBA00025774"/>
    </source>
</evidence>
<keyword evidence="2 19" id="KW-0808">Transferase</keyword>
<keyword evidence="8 15" id="KW-0238">DNA-binding</keyword>
<accession>A0A154PPZ2</accession>